<proteinExistence type="predicted"/>
<sequence>MTVAAYAVPPVMADNIDATAAAVARFIFRIDLFRFAIRHPP</sequence>
<evidence type="ECO:0000313" key="1">
    <source>
        <dbReference type="EMBL" id="AEJ42320.1"/>
    </source>
</evidence>
<dbReference type="EMBL" id="CP002902">
    <property type="protein sequence ID" value="AEJ42320.1"/>
    <property type="molecule type" value="Genomic_DNA"/>
</dbReference>
<reference evidence="2" key="2">
    <citation type="submission" date="2011-06" db="EMBL/GenBank/DDBJ databases">
        <title>The complete genome sequence of Alicyclobacillus acidocaldarius sp. Tc-4-1.</title>
        <authorList>
            <person name="Chen Y."/>
            <person name="He Y."/>
            <person name="Dong Z."/>
            <person name="Hu S."/>
        </authorList>
    </citation>
    <scope>NUCLEOTIDE SEQUENCE [LARGE SCALE GENOMIC DNA]</scope>
    <source>
        <strain evidence="2">Tc-4-1</strain>
    </source>
</reference>
<dbReference type="STRING" id="1048834.TC41_0354"/>
<evidence type="ECO:0000313" key="2">
    <source>
        <dbReference type="Proteomes" id="UP000000292"/>
    </source>
</evidence>
<accession>F8IKD2</accession>
<protein>
    <submittedName>
        <fullName evidence="1">Uncharacterized protein</fullName>
    </submittedName>
</protein>
<dbReference type="Proteomes" id="UP000000292">
    <property type="component" value="Chromosome"/>
</dbReference>
<organism evidence="1 2">
    <name type="scientific">Alicyclobacillus acidocaldarius (strain Tc-4-1)</name>
    <name type="common">Bacillus acidocaldarius</name>
    <dbReference type="NCBI Taxonomy" id="1048834"/>
    <lineage>
        <taxon>Bacteria</taxon>
        <taxon>Bacillati</taxon>
        <taxon>Bacillota</taxon>
        <taxon>Bacilli</taxon>
        <taxon>Bacillales</taxon>
        <taxon>Alicyclobacillaceae</taxon>
        <taxon>Alicyclobacillus</taxon>
    </lineage>
</organism>
<dbReference type="HOGENOM" id="CLU_3264701_0_0_9"/>
<dbReference type="AlphaFoldDB" id="F8IKD2"/>
<dbReference type="KEGG" id="aad:TC41_0354"/>
<name>F8IKD2_ALIAT</name>
<gene>
    <name evidence="1" type="ordered locus">TC41_0354</name>
</gene>
<reference evidence="1 2" key="1">
    <citation type="journal article" date="2011" name="J. Bacteriol.">
        <title>Complete Genome Sequence of Alicyclobacillus acidocaldarius Strain Tc-4-1.</title>
        <authorList>
            <person name="Chen Y."/>
            <person name="He Y."/>
            <person name="Zhang B."/>
            <person name="Yang J."/>
            <person name="Li W."/>
            <person name="Dong Z."/>
            <person name="Hu S."/>
        </authorList>
    </citation>
    <scope>NUCLEOTIDE SEQUENCE [LARGE SCALE GENOMIC DNA]</scope>
    <source>
        <strain evidence="1 2">Tc-4-1</strain>
    </source>
</reference>